<gene>
    <name evidence="1" type="ORF">G4V63_05715</name>
</gene>
<sequence>MTQIGTFTRTSDGFSGSIQTLTLKRDVIIIVPAIATETDNAPNYRVMAGDVEIGAGWKRRGDKAGDYVSLLIDDPCFTQPIRANLFESTSDGKTFHLLWTRPSRRAARD</sequence>
<evidence type="ECO:0000313" key="1">
    <source>
        <dbReference type="EMBL" id="NGX94732.1"/>
    </source>
</evidence>
<dbReference type="InterPro" id="IPR007948">
    <property type="entry name" value="DUF736"/>
</dbReference>
<reference evidence="1" key="1">
    <citation type="submission" date="2020-02" db="EMBL/GenBank/DDBJ databases">
        <title>Draft genome sequence of Candidatus Afipia apatlaquensis IBT-C3, a potential strain for decolorization of textile dyes.</title>
        <authorList>
            <person name="Sanchez-Reyes A."/>
            <person name="Breton-Deval L."/>
            <person name="Mangelson H."/>
            <person name="Sanchez-Flores A."/>
        </authorList>
    </citation>
    <scope>NUCLEOTIDE SEQUENCE [LARGE SCALE GENOMIC DNA]</scope>
    <source>
        <strain evidence="1">IBT-C3</strain>
    </source>
</reference>
<dbReference type="Pfam" id="PF05284">
    <property type="entry name" value="DUF736"/>
    <property type="match status" value="1"/>
</dbReference>
<dbReference type="AlphaFoldDB" id="A0A7C9VIX3"/>
<accession>A0A7C9VIX3</accession>
<organism evidence="1 2">
    <name type="scientific">Candidatus Afipia apatlaquensis</name>
    <dbReference type="NCBI Taxonomy" id="2712852"/>
    <lineage>
        <taxon>Bacteria</taxon>
        <taxon>Pseudomonadati</taxon>
        <taxon>Pseudomonadota</taxon>
        <taxon>Alphaproteobacteria</taxon>
        <taxon>Hyphomicrobiales</taxon>
        <taxon>Nitrobacteraceae</taxon>
        <taxon>Afipia</taxon>
    </lineage>
</organism>
<dbReference type="EMBL" id="JAAMRR010000292">
    <property type="protein sequence ID" value="NGX94732.1"/>
    <property type="molecule type" value="Genomic_DNA"/>
</dbReference>
<protein>
    <submittedName>
        <fullName evidence="1">DUF736 domain-containing protein</fullName>
    </submittedName>
</protein>
<name>A0A7C9VIX3_9BRAD</name>
<evidence type="ECO:0000313" key="2">
    <source>
        <dbReference type="Proteomes" id="UP000480266"/>
    </source>
</evidence>
<dbReference type="Proteomes" id="UP000480266">
    <property type="component" value="Unassembled WGS sequence"/>
</dbReference>
<keyword evidence="2" id="KW-1185">Reference proteome</keyword>
<comment type="caution">
    <text evidence="1">The sequence shown here is derived from an EMBL/GenBank/DDBJ whole genome shotgun (WGS) entry which is preliminary data.</text>
</comment>
<proteinExistence type="predicted"/>